<dbReference type="InterPro" id="IPR045380">
    <property type="entry name" value="LD_TPept_scaffold_dom"/>
</dbReference>
<dbReference type="InterPro" id="IPR038063">
    <property type="entry name" value="Transpep_catalytic_dom"/>
</dbReference>
<dbReference type="InterPro" id="IPR005490">
    <property type="entry name" value="LD_TPept_cat_dom"/>
</dbReference>
<accession>A0ABU8TPI0</accession>
<dbReference type="Pfam" id="PF01471">
    <property type="entry name" value="PG_binding_1"/>
    <property type="match status" value="1"/>
</dbReference>
<comment type="pathway">
    <text evidence="1 7">Cell wall biogenesis; peptidoglycan biosynthesis.</text>
</comment>
<evidence type="ECO:0000259" key="9">
    <source>
        <dbReference type="PROSITE" id="PS52029"/>
    </source>
</evidence>
<dbReference type="Gene3D" id="1.10.101.10">
    <property type="entry name" value="PGBD-like superfamily/PGBD"/>
    <property type="match status" value="1"/>
</dbReference>
<dbReference type="InterPro" id="IPR036366">
    <property type="entry name" value="PGBDSf"/>
</dbReference>
<dbReference type="InterPro" id="IPR052905">
    <property type="entry name" value="LD-transpeptidase_YkuD-like"/>
</dbReference>
<dbReference type="PANTHER" id="PTHR41533:SF2">
    <property type="entry name" value="BLR7131 PROTEIN"/>
    <property type="match status" value="1"/>
</dbReference>
<dbReference type="CDD" id="cd16913">
    <property type="entry name" value="YkuD_like"/>
    <property type="match status" value="1"/>
</dbReference>
<gene>
    <name evidence="10" type="ORF">V6575_18410</name>
</gene>
<keyword evidence="4 7" id="KW-0133">Cell shape</keyword>
<keyword evidence="5 7" id="KW-0573">Peptidoglycan synthesis</keyword>
<comment type="similarity">
    <text evidence="2">Belongs to the YkuD family.</text>
</comment>
<keyword evidence="6 7" id="KW-0961">Cell wall biogenesis/degradation</keyword>
<dbReference type="Pfam" id="PF03734">
    <property type="entry name" value="YkuD"/>
    <property type="match status" value="1"/>
</dbReference>
<dbReference type="EMBL" id="JBAKIA010000015">
    <property type="protein sequence ID" value="MEJ8476069.1"/>
    <property type="molecule type" value="Genomic_DNA"/>
</dbReference>
<feature type="domain" description="L,D-TPase catalytic" evidence="9">
    <location>
        <begin position="320"/>
        <end position="497"/>
    </location>
</feature>
<feature type="active site" description="Proton donor/acceptor" evidence="7">
    <location>
        <position position="451"/>
    </location>
</feature>
<evidence type="ECO:0000313" key="10">
    <source>
        <dbReference type="EMBL" id="MEJ8476069.1"/>
    </source>
</evidence>
<evidence type="ECO:0000256" key="8">
    <source>
        <dbReference type="SAM" id="SignalP"/>
    </source>
</evidence>
<dbReference type="InterPro" id="IPR002477">
    <property type="entry name" value="Peptidoglycan-bd-like"/>
</dbReference>
<dbReference type="Proteomes" id="UP001385499">
    <property type="component" value="Unassembled WGS sequence"/>
</dbReference>
<evidence type="ECO:0000256" key="4">
    <source>
        <dbReference type="ARBA" id="ARBA00022960"/>
    </source>
</evidence>
<evidence type="ECO:0000256" key="3">
    <source>
        <dbReference type="ARBA" id="ARBA00022679"/>
    </source>
</evidence>
<organism evidence="10 11">
    <name type="scientific">Roseibium algae</name>
    <dbReference type="NCBI Taxonomy" id="3123038"/>
    <lineage>
        <taxon>Bacteria</taxon>
        <taxon>Pseudomonadati</taxon>
        <taxon>Pseudomonadota</taxon>
        <taxon>Alphaproteobacteria</taxon>
        <taxon>Hyphomicrobiales</taxon>
        <taxon>Stappiaceae</taxon>
        <taxon>Roseibium</taxon>
    </lineage>
</organism>
<dbReference type="InterPro" id="IPR036365">
    <property type="entry name" value="PGBD-like_sf"/>
</dbReference>
<evidence type="ECO:0000313" key="11">
    <source>
        <dbReference type="Proteomes" id="UP001385499"/>
    </source>
</evidence>
<proteinExistence type="inferred from homology"/>
<feature type="signal peptide" evidence="8">
    <location>
        <begin position="1"/>
        <end position="31"/>
    </location>
</feature>
<feature type="active site" description="Nucleophile" evidence="7">
    <location>
        <position position="470"/>
    </location>
</feature>
<keyword evidence="11" id="KW-1185">Reference proteome</keyword>
<protein>
    <submittedName>
        <fullName evidence="10">L,D-transpeptidase family protein</fullName>
    </submittedName>
</protein>
<evidence type="ECO:0000256" key="2">
    <source>
        <dbReference type="ARBA" id="ARBA00005992"/>
    </source>
</evidence>
<evidence type="ECO:0000256" key="1">
    <source>
        <dbReference type="ARBA" id="ARBA00004752"/>
    </source>
</evidence>
<dbReference type="SUPFAM" id="SSF141523">
    <property type="entry name" value="L,D-transpeptidase catalytic domain-like"/>
    <property type="match status" value="1"/>
</dbReference>
<dbReference type="Gene3D" id="2.40.440.10">
    <property type="entry name" value="L,D-transpeptidase catalytic domain-like"/>
    <property type="match status" value="1"/>
</dbReference>
<reference evidence="10 11" key="1">
    <citation type="submission" date="2024-02" db="EMBL/GenBank/DDBJ databases">
        <title>Roseibium algae sp. nov., isolated from marine alga (Grateloupia sp.), showing potential in myo-inositol conversion.</title>
        <authorList>
            <person name="Wang Y."/>
        </authorList>
    </citation>
    <scope>NUCLEOTIDE SEQUENCE [LARGE SCALE GENOMIC DNA]</scope>
    <source>
        <strain evidence="10 11">H3510</strain>
    </source>
</reference>
<dbReference type="PROSITE" id="PS52029">
    <property type="entry name" value="LD_TPASE"/>
    <property type="match status" value="1"/>
</dbReference>
<sequence length="554" mass="61928">MIWTFSPTRKLNQLVCAFAFASLAAIGIASAQSTDASAAQAQPSTTLSAEAATPIARAIEADLTKRQTDERIINFYREHGYTPVWLDENGLSEHGRLTLAAFADSNAHALNPENYAPLQFAERAEAAQTEEDWVSLELDLADQFVRYATHLSSGRVQPNDVNKALNIFPHVPDPGMLLEQVAAASDFSVFLETLSPNTENYARLKLRLAQYRDKAALGEFTVIPDGEVLKPGMEDTRIALLRQRLAEEDYMLATDHSGDLYDGTLVEAVKTFQENHGLGVDGVIGQHTLEAINVPIQQRLIQMELNMERRRWMPDFLGDTYVFVNLADQNLKVVRNGKTWHTAKVVVGKPYHATPVFSDEMTYIEINPYWNVPYSIATKEYLPKLRKNPNALSGKGIRVFSGEQEVTPTQVAWNSYSGGKFPFKLRQDPGPKNALGRIKFMFPNSFNIYIHDTPSKTLFTQAQRDFSHGCIRVADPFALGDVLLTDQGYDRAKLEALRDAGARKVVKLATPIPVHLTYLTAWMNKDGSTNFRSDIYDRDKVLLKALAQAMTENL</sequence>
<comment type="caution">
    <text evidence="10">The sequence shown here is derived from an EMBL/GenBank/DDBJ whole genome shotgun (WGS) entry which is preliminary data.</text>
</comment>
<keyword evidence="8" id="KW-0732">Signal</keyword>
<dbReference type="Pfam" id="PF20142">
    <property type="entry name" value="Scaffold"/>
    <property type="match status" value="1"/>
</dbReference>
<name>A0ABU8TPI0_9HYPH</name>
<dbReference type="PANTHER" id="PTHR41533">
    <property type="entry name" value="L,D-TRANSPEPTIDASE HI_1667-RELATED"/>
    <property type="match status" value="1"/>
</dbReference>
<keyword evidence="3" id="KW-0808">Transferase</keyword>
<feature type="chain" id="PRO_5046827647" evidence="8">
    <location>
        <begin position="32"/>
        <end position="554"/>
    </location>
</feature>
<evidence type="ECO:0000256" key="5">
    <source>
        <dbReference type="ARBA" id="ARBA00022984"/>
    </source>
</evidence>
<dbReference type="SUPFAM" id="SSF47090">
    <property type="entry name" value="PGBD-like"/>
    <property type="match status" value="1"/>
</dbReference>
<dbReference type="RefSeq" id="WP_340276416.1">
    <property type="nucleotide sequence ID" value="NZ_JBAKIA010000015.1"/>
</dbReference>
<evidence type="ECO:0000256" key="6">
    <source>
        <dbReference type="ARBA" id="ARBA00023316"/>
    </source>
</evidence>
<evidence type="ECO:0000256" key="7">
    <source>
        <dbReference type="PROSITE-ProRule" id="PRU01373"/>
    </source>
</evidence>